<protein>
    <submittedName>
        <fullName evidence="1">Endoplasmin-like protein</fullName>
    </submittedName>
</protein>
<name>A0ABD1RWP6_9LAMI</name>
<organism evidence="1 2">
    <name type="scientific">Abeliophyllum distichum</name>
    <dbReference type="NCBI Taxonomy" id="126358"/>
    <lineage>
        <taxon>Eukaryota</taxon>
        <taxon>Viridiplantae</taxon>
        <taxon>Streptophyta</taxon>
        <taxon>Embryophyta</taxon>
        <taxon>Tracheophyta</taxon>
        <taxon>Spermatophyta</taxon>
        <taxon>Magnoliopsida</taxon>
        <taxon>eudicotyledons</taxon>
        <taxon>Gunneridae</taxon>
        <taxon>Pentapetalae</taxon>
        <taxon>asterids</taxon>
        <taxon>lamiids</taxon>
        <taxon>Lamiales</taxon>
        <taxon>Oleaceae</taxon>
        <taxon>Forsythieae</taxon>
        <taxon>Abeliophyllum</taxon>
    </lineage>
</organism>
<evidence type="ECO:0000313" key="1">
    <source>
        <dbReference type="EMBL" id="KAL2492866.1"/>
    </source>
</evidence>
<accession>A0ABD1RWP6</accession>
<evidence type="ECO:0000313" key="2">
    <source>
        <dbReference type="Proteomes" id="UP001604336"/>
    </source>
</evidence>
<comment type="caution">
    <text evidence="1">The sequence shown here is derived from an EMBL/GenBank/DDBJ whole genome shotgun (WGS) entry which is preliminary data.</text>
</comment>
<gene>
    <name evidence="1" type="ORF">Adt_28494</name>
</gene>
<sequence length="114" mass="12739">MCMSRGHLASKWNFFVSSKTLARETLFYISISPRSNEFALALALVCLLFLLPDQGRKIQAHAESDSDEPVDLSKVEEKIGAVLSGLSTDSDDTKREAESILRRSLRANADKFEF</sequence>
<proteinExistence type="predicted"/>
<dbReference type="EMBL" id="JBFOLK010000008">
    <property type="protein sequence ID" value="KAL2492866.1"/>
    <property type="molecule type" value="Genomic_DNA"/>
</dbReference>
<dbReference type="Proteomes" id="UP001604336">
    <property type="component" value="Unassembled WGS sequence"/>
</dbReference>
<dbReference type="AlphaFoldDB" id="A0ABD1RWP6"/>
<reference evidence="2" key="1">
    <citation type="submission" date="2024-07" db="EMBL/GenBank/DDBJ databases">
        <title>Two chromosome-level genome assemblies of Korean endemic species Abeliophyllum distichum and Forsythia ovata (Oleaceae).</title>
        <authorList>
            <person name="Jang H."/>
        </authorList>
    </citation>
    <scope>NUCLEOTIDE SEQUENCE [LARGE SCALE GENOMIC DNA]</scope>
</reference>
<keyword evidence="2" id="KW-1185">Reference proteome</keyword>